<evidence type="ECO:0000313" key="1">
    <source>
        <dbReference type="EMBL" id="TKW29077.1"/>
    </source>
</evidence>
<organism evidence="1 2">
    <name type="scientific">Setaria viridis</name>
    <name type="common">Green bristlegrass</name>
    <name type="synonym">Setaria italica subsp. viridis</name>
    <dbReference type="NCBI Taxonomy" id="4556"/>
    <lineage>
        <taxon>Eukaryota</taxon>
        <taxon>Viridiplantae</taxon>
        <taxon>Streptophyta</taxon>
        <taxon>Embryophyta</taxon>
        <taxon>Tracheophyta</taxon>
        <taxon>Spermatophyta</taxon>
        <taxon>Magnoliopsida</taxon>
        <taxon>Liliopsida</taxon>
        <taxon>Poales</taxon>
        <taxon>Poaceae</taxon>
        <taxon>PACMAD clade</taxon>
        <taxon>Panicoideae</taxon>
        <taxon>Panicodae</taxon>
        <taxon>Paniceae</taxon>
        <taxon>Cenchrinae</taxon>
        <taxon>Setaria</taxon>
    </lineage>
</organism>
<sequence length="33" mass="3907">MLRWLHGSPRQSVLWPDDASLIELGPPFFFFFV</sequence>
<proteinExistence type="predicted"/>
<reference evidence="1" key="1">
    <citation type="submission" date="2019-03" db="EMBL/GenBank/DDBJ databases">
        <title>WGS assembly of Setaria viridis.</title>
        <authorList>
            <person name="Huang P."/>
            <person name="Jenkins J."/>
            <person name="Grimwood J."/>
            <person name="Barry K."/>
            <person name="Healey A."/>
            <person name="Mamidi S."/>
            <person name="Sreedasyam A."/>
            <person name="Shu S."/>
            <person name="Feldman M."/>
            <person name="Wu J."/>
            <person name="Yu Y."/>
            <person name="Chen C."/>
            <person name="Johnson J."/>
            <person name="Rokhsar D."/>
            <person name="Baxter I."/>
            <person name="Schmutz J."/>
            <person name="Brutnell T."/>
            <person name="Kellogg E."/>
        </authorList>
    </citation>
    <scope>NUCLEOTIDE SEQUENCE [LARGE SCALE GENOMIC DNA]</scope>
</reference>
<keyword evidence="2" id="KW-1185">Reference proteome</keyword>
<dbReference type="EMBL" id="CM016554">
    <property type="protein sequence ID" value="TKW29077.1"/>
    <property type="molecule type" value="Genomic_DNA"/>
</dbReference>
<gene>
    <name evidence="1" type="ORF">SEVIR_3G372050v2</name>
</gene>
<name>A0A4U6VVZ7_SETVI</name>
<dbReference type="Proteomes" id="UP000298652">
    <property type="component" value="Chromosome 3"/>
</dbReference>
<protein>
    <submittedName>
        <fullName evidence="1">Uncharacterized protein</fullName>
    </submittedName>
</protein>
<dbReference type="Gramene" id="TKW29077">
    <property type="protein sequence ID" value="TKW29077"/>
    <property type="gene ID" value="SEVIR_3G372050v2"/>
</dbReference>
<dbReference type="AlphaFoldDB" id="A0A4U6VVZ7"/>
<evidence type="ECO:0000313" key="2">
    <source>
        <dbReference type="Proteomes" id="UP000298652"/>
    </source>
</evidence>
<accession>A0A4U6VVZ7</accession>